<dbReference type="InterPro" id="IPR007897">
    <property type="entry name" value="PHB_accumulat"/>
</dbReference>
<accession>A0AA97HZN0</accession>
<dbReference type="NCBIfam" id="TIGR01848">
    <property type="entry name" value="PHA_reg_PhaR"/>
    <property type="match status" value="1"/>
</dbReference>
<gene>
    <name evidence="4" type="primary">phaR</name>
    <name evidence="4" type="ORF">RB602_09065</name>
</gene>
<dbReference type="Proteomes" id="UP001302429">
    <property type="component" value="Chromosome"/>
</dbReference>
<organism evidence="4 5">
    <name type="scientific">Alterisphingorhabdus coralli</name>
    <dbReference type="NCBI Taxonomy" id="3071408"/>
    <lineage>
        <taxon>Bacteria</taxon>
        <taxon>Pseudomonadati</taxon>
        <taxon>Pseudomonadota</taxon>
        <taxon>Alphaproteobacteria</taxon>
        <taxon>Sphingomonadales</taxon>
        <taxon>Sphingomonadaceae</taxon>
        <taxon>Alterisphingorhabdus (ex Yan et al. 2024)</taxon>
    </lineage>
</organism>
<proteinExistence type="predicted"/>
<name>A0AA97HZN0_9SPHN</name>
<dbReference type="AlphaFoldDB" id="A0AA97HZN0"/>
<dbReference type="Pfam" id="PF07879">
    <property type="entry name" value="PHB_acc_N"/>
    <property type="match status" value="1"/>
</dbReference>
<dbReference type="EMBL" id="CP136594">
    <property type="protein sequence ID" value="WOE74012.1"/>
    <property type="molecule type" value="Genomic_DNA"/>
</dbReference>
<keyword evidence="5" id="KW-1185">Reference proteome</keyword>
<dbReference type="GO" id="GO:0006355">
    <property type="term" value="P:regulation of DNA-templated transcription"/>
    <property type="evidence" value="ECO:0007669"/>
    <property type="project" value="InterPro"/>
</dbReference>
<evidence type="ECO:0000259" key="2">
    <source>
        <dbReference type="Pfam" id="PF05233"/>
    </source>
</evidence>
<feature type="domain" description="PHB accumulation regulatory" evidence="2">
    <location>
        <begin position="78"/>
        <end position="117"/>
    </location>
</feature>
<dbReference type="InterPro" id="IPR010134">
    <property type="entry name" value="PHA_reg_PhaR"/>
</dbReference>
<dbReference type="Pfam" id="PF05233">
    <property type="entry name" value="PHB_acc"/>
    <property type="match status" value="1"/>
</dbReference>
<protein>
    <submittedName>
        <fullName evidence="4">Polyhydroxyalkanoate synthesis repressor PhaR</fullName>
    </submittedName>
</protein>
<evidence type="ECO:0000313" key="4">
    <source>
        <dbReference type="EMBL" id="WOE74012.1"/>
    </source>
</evidence>
<evidence type="ECO:0000256" key="1">
    <source>
        <dbReference type="SAM" id="MobiDB-lite"/>
    </source>
</evidence>
<evidence type="ECO:0000259" key="3">
    <source>
        <dbReference type="Pfam" id="PF07879"/>
    </source>
</evidence>
<dbReference type="KEGG" id="acoa:RB602_09065"/>
<dbReference type="RefSeq" id="WP_317080244.1">
    <property type="nucleotide sequence ID" value="NZ_CP136594.1"/>
</dbReference>
<feature type="region of interest" description="Disordered" evidence="1">
    <location>
        <begin position="149"/>
        <end position="172"/>
    </location>
</feature>
<reference evidence="4 5" key="1">
    <citation type="submission" date="2023-10" db="EMBL/GenBank/DDBJ databases">
        <title>Complete genome sequence of a Sphingomonadaceae bacterium.</title>
        <authorList>
            <person name="Yan C."/>
        </authorList>
    </citation>
    <scope>NUCLEOTIDE SEQUENCE [LARGE SCALE GENOMIC DNA]</scope>
    <source>
        <strain evidence="4 5">SCSIO 66989</strain>
    </source>
</reference>
<feature type="domain" description="PHA accumulation regulator DNA-binding N-terminal" evidence="3">
    <location>
        <begin position="14"/>
        <end position="73"/>
    </location>
</feature>
<sequence>MPASKHKSDDGVIIIKKYANRRLYNTHSSSYITLDYIATLIRNGDEFKVIDAKSGDDITRSILTQIIMDEESGEEQILPTSFLRQIIGMYGNSMQAMMPGYLEASMQAFRDNHQKLQNAVGDSIANNPFAKMAQRNMEMFEAATRAFTPGVGSKHKEPEAEDTQSAKSDDIDALKTQLAAMQEQLDRMADKN</sequence>
<evidence type="ECO:0000313" key="5">
    <source>
        <dbReference type="Proteomes" id="UP001302429"/>
    </source>
</evidence>
<dbReference type="InterPro" id="IPR012909">
    <property type="entry name" value="PHA_DNA-bd_N"/>
</dbReference>